<accession>A0A814I644</accession>
<feature type="region of interest" description="Disordered" evidence="1">
    <location>
        <begin position="47"/>
        <end position="67"/>
    </location>
</feature>
<sequence length="116" mass="12794">MVCSIFYEDFKANNINIFGVCPACREKVAIHTHDPFTMSQLTATTITASPKQKTNSRTPSPTRYTSTIDDNTCSLTNTLRLSPRETPISSRLTNDNGFLHGKSPGSSTIDHILCDQ</sequence>
<reference evidence="2" key="1">
    <citation type="submission" date="2021-02" db="EMBL/GenBank/DDBJ databases">
        <authorList>
            <person name="Nowell W R."/>
        </authorList>
    </citation>
    <scope>NUCLEOTIDE SEQUENCE</scope>
</reference>
<dbReference type="Proteomes" id="UP000663829">
    <property type="component" value="Unassembled WGS sequence"/>
</dbReference>
<evidence type="ECO:0000313" key="4">
    <source>
        <dbReference type="Proteomes" id="UP000663829"/>
    </source>
</evidence>
<gene>
    <name evidence="2" type="ORF">GPM918_LOCUS14731</name>
    <name evidence="3" type="ORF">SRO942_LOCUS14731</name>
</gene>
<proteinExistence type="predicted"/>
<keyword evidence="4" id="KW-1185">Reference proteome</keyword>
<dbReference type="Proteomes" id="UP000681722">
    <property type="component" value="Unassembled WGS sequence"/>
</dbReference>
<dbReference type="EMBL" id="CAJNOQ010003592">
    <property type="protein sequence ID" value="CAF1020089.1"/>
    <property type="molecule type" value="Genomic_DNA"/>
</dbReference>
<dbReference type="AlphaFoldDB" id="A0A814I644"/>
<feature type="compositionally biased region" description="Polar residues" evidence="1">
    <location>
        <begin position="87"/>
        <end position="96"/>
    </location>
</feature>
<organism evidence="2 4">
    <name type="scientific">Didymodactylos carnosus</name>
    <dbReference type="NCBI Taxonomy" id="1234261"/>
    <lineage>
        <taxon>Eukaryota</taxon>
        <taxon>Metazoa</taxon>
        <taxon>Spiralia</taxon>
        <taxon>Gnathifera</taxon>
        <taxon>Rotifera</taxon>
        <taxon>Eurotatoria</taxon>
        <taxon>Bdelloidea</taxon>
        <taxon>Philodinida</taxon>
        <taxon>Philodinidae</taxon>
        <taxon>Didymodactylos</taxon>
    </lineage>
</organism>
<feature type="region of interest" description="Disordered" evidence="1">
    <location>
        <begin position="84"/>
        <end position="106"/>
    </location>
</feature>
<name>A0A814I644_9BILA</name>
<evidence type="ECO:0000256" key="1">
    <source>
        <dbReference type="SAM" id="MobiDB-lite"/>
    </source>
</evidence>
<evidence type="ECO:0000313" key="3">
    <source>
        <dbReference type="EMBL" id="CAF3791510.1"/>
    </source>
</evidence>
<dbReference type="EMBL" id="CAJOBC010003592">
    <property type="protein sequence ID" value="CAF3791510.1"/>
    <property type="molecule type" value="Genomic_DNA"/>
</dbReference>
<comment type="caution">
    <text evidence="2">The sequence shown here is derived from an EMBL/GenBank/DDBJ whole genome shotgun (WGS) entry which is preliminary data.</text>
</comment>
<protein>
    <submittedName>
        <fullName evidence="2">Uncharacterized protein</fullName>
    </submittedName>
</protein>
<evidence type="ECO:0000313" key="2">
    <source>
        <dbReference type="EMBL" id="CAF1020089.1"/>
    </source>
</evidence>
<feature type="compositionally biased region" description="Low complexity" evidence="1">
    <location>
        <begin position="55"/>
        <end position="67"/>
    </location>
</feature>